<dbReference type="EMBL" id="LAZR01032778">
    <property type="protein sequence ID" value="KKL49936.1"/>
    <property type="molecule type" value="Genomic_DNA"/>
</dbReference>
<dbReference type="InterPro" id="IPR036410">
    <property type="entry name" value="HSP_DnaJ_Cys-rich_dom_sf"/>
</dbReference>
<dbReference type="AlphaFoldDB" id="A0A0F9D8A4"/>
<comment type="caution">
    <text evidence="1">The sequence shown here is derived from an EMBL/GenBank/DDBJ whole genome shotgun (WGS) entry which is preliminary data.</text>
</comment>
<sequence length="67" mass="7663">MNDKVEKLMEYKHIGYSQTSCPNCNGTGNDPNYSETRFQNSLAYCPRCSGNGVIQVQHYEKVEEVKK</sequence>
<protein>
    <submittedName>
        <fullName evidence="1">Uncharacterized protein</fullName>
    </submittedName>
</protein>
<accession>A0A0F9D8A4</accession>
<evidence type="ECO:0000313" key="1">
    <source>
        <dbReference type="EMBL" id="KKL49936.1"/>
    </source>
</evidence>
<proteinExistence type="predicted"/>
<dbReference type="Gene3D" id="6.20.20.10">
    <property type="match status" value="1"/>
</dbReference>
<organism evidence="1">
    <name type="scientific">marine sediment metagenome</name>
    <dbReference type="NCBI Taxonomy" id="412755"/>
    <lineage>
        <taxon>unclassified sequences</taxon>
        <taxon>metagenomes</taxon>
        <taxon>ecological metagenomes</taxon>
    </lineage>
</organism>
<gene>
    <name evidence="1" type="ORF">LCGC14_2310480</name>
</gene>
<name>A0A0F9D8A4_9ZZZZ</name>
<reference evidence="1" key="1">
    <citation type="journal article" date="2015" name="Nature">
        <title>Complex archaea that bridge the gap between prokaryotes and eukaryotes.</title>
        <authorList>
            <person name="Spang A."/>
            <person name="Saw J.H."/>
            <person name="Jorgensen S.L."/>
            <person name="Zaremba-Niedzwiedzka K."/>
            <person name="Martijn J."/>
            <person name="Lind A.E."/>
            <person name="van Eijk R."/>
            <person name="Schleper C."/>
            <person name="Guy L."/>
            <person name="Ettema T.J."/>
        </authorList>
    </citation>
    <scope>NUCLEOTIDE SEQUENCE</scope>
</reference>
<dbReference type="SUPFAM" id="SSF57938">
    <property type="entry name" value="DnaJ/Hsp40 cysteine-rich domain"/>
    <property type="match status" value="1"/>
</dbReference>